<gene>
    <name evidence="1" type="ORF">MMUR_25410</name>
</gene>
<proteinExistence type="predicted"/>
<evidence type="ECO:0000313" key="2">
    <source>
        <dbReference type="Proteomes" id="UP000465241"/>
    </source>
</evidence>
<reference evidence="1 2" key="1">
    <citation type="journal article" date="2019" name="Emerg. Microbes Infect.">
        <title>Comprehensive subspecies identification of 175 nontuberculous mycobacteria species based on 7547 genomic profiles.</title>
        <authorList>
            <person name="Matsumoto Y."/>
            <person name="Kinjo T."/>
            <person name="Motooka D."/>
            <person name="Nabeya D."/>
            <person name="Jung N."/>
            <person name="Uechi K."/>
            <person name="Horii T."/>
            <person name="Iida T."/>
            <person name="Fujita J."/>
            <person name="Nakamura S."/>
        </authorList>
    </citation>
    <scope>NUCLEOTIDE SEQUENCE [LARGE SCALE GENOMIC DNA]</scope>
    <source>
        <strain evidence="1 2">JCM 13392</strain>
    </source>
</reference>
<comment type="caution">
    <text evidence="1">The sequence shown here is derived from an EMBL/GenBank/DDBJ whole genome shotgun (WGS) entry which is preliminary data.</text>
</comment>
<dbReference type="RefSeq" id="WP_193489255.1">
    <property type="nucleotide sequence ID" value="NZ_BAAAMC010000011.1"/>
</dbReference>
<dbReference type="EMBL" id="BLKT01000003">
    <property type="protein sequence ID" value="GFG58405.1"/>
    <property type="molecule type" value="Genomic_DNA"/>
</dbReference>
<organism evidence="1 2">
    <name type="scientific">Mycolicibacterium murale</name>
    <dbReference type="NCBI Taxonomy" id="182220"/>
    <lineage>
        <taxon>Bacteria</taxon>
        <taxon>Bacillati</taxon>
        <taxon>Actinomycetota</taxon>
        <taxon>Actinomycetes</taxon>
        <taxon>Mycobacteriales</taxon>
        <taxon>Mycobacteriaceae</taxon>
        <taxon>Mycolicibacterium</taxon>
    </lineage>
</organism>
<evidence type="ECO:0000313" key="1">
    <source>
        <dbReference type="EMBL" id="GFG58405.1"/>
    </source>
</evidence>
<dbReference type="Proteomes" id="UP000465241">
    <property type="component" value="Unassembled WGS sequence"/>
</dbReference>
<dbReference type="AlphaFoldDB" id="A0A7I9WKY0"/>
<name>A0A7I9WKY0_9MYCO</name>
<protein>
    <submittedName>
        <fullName evidence="1">Uncharacterized protein</fullName>
    </submittedName>
</protein>
<accession>A0A7I9WKY0</accession>
<sequence>MSSLLERLSTVLAEVATVEEADDALTVMQPGVVASLRVVTIADGLEMVSLTQPLAWDLPLNARTREKVARQAAKTLLGTVALVEKVPDPAGNGAAKKSADVLLRYNFPGAGLADDALRTLILMVLSAGADVRAALS</sequence>
<keyword evidence="2" id="KW-1185">Reference proteome</keyword>